<keyword evidence="1" id="KW-0472">Membrane</keyword>
<proteinExistence type="predicted"/>
<dbReference type="InterPro" id="IPR008407">
    <property type="entry name" value="Brnchd-chn_aa_trnsp_AzlD"/>
</dbReference>
<keyword evidence="1" id="KW-1133">Transmembrane helix</keyword>
<organism evidence="2 3">
    <name type="scientific">Cereibacter sphaeroides</name>
    <name type="common">Rhodobacter sphaeroides</name>
    <dbReference type="NCBI Taxonomy" id="1063"/>
    <lineage>
        <taxon>Bacteria</taxon>
        <taxon>Pseudomonadati</taxon>
        <taxon>Pseudomonadota</taxon>
        <taxon>Alphaproteobacteria</taxon>
        <taxon>Rhodobacterales</taxon>
        <taxon>Paracoccaceae</taxon>
        <taxon>Cereibacter</taxon>
    </lineage>
</organism>
<feature type="transmembrane region" description="Helical" evidence="1">
    <location>
        <begin position="41"/>
        <end position="61"/>
    </location>
</feature>
<sequence length="109" mass="11597">MTNQPEIWIVILVLGLGTYLIRLSFLGLIGNRHLPEWALRHLRYTTVAIMPGLVAPLILWPQATGGVPDAARLVAAAVALIAGVATRSGLWAFFGGLAALYLTPLLIGA</sequence>
<evidence type="ECO:0000313" key="3">
    <source>
        <dbReference type="Proteomes" id="UP000248975"/>
    </source>
</evidence>
<evidence type="ECO:0000313" key="2">
    <source>
        <dbReference type="EMBL" id="PZQ97908.1"/>
    </source>
</evidence>
<name>A0A2W5S4H4_CERSP</name>
<protein>
    <submittedName>
        <fullName evidence="2">AzlD domain-containing protein</fullName>
    </submittedName>
</protein>
<dbReference type="EMBL" id="QFQS01000002">
    <property type="protein sequence ID" value="PZQ97908.1"/>
    <property type="molecule type" value="Genomic_DNA"/>
</dbReference>
<keyword evidence="1" id="KW-0812">Transmembrane</keyword>
<evidence type="ECO:0000256" key="1">
    <source>
        <dbReference type="SAM" id="Phobius"/>
    </source>
</evidence>
<gene>
    <name evidence="2" type="ORF">DI533_12260</name>
</gene>
<comment type="caution">
    <text evidence="2">The sequence shown here is derived from an EMBL/GenBank/DDBJ whole genome shotgun (WGS) entry which is preliminary data.</text>
</comment>
<accession>A0A2W5S4H4</accession>
<feature type="transmembrane region" description="Helical" evidence="1">
    <location>
        <begin position="6"/>
        <end position="29"/>
    </location>
</feature>
<dbReference type="Proteomes" id="UP000248975">
    <property type="component" value="Unassembled WGS sequence"/>
</dbReference>
<dbReference type="AlphaFoldDB" id="A0A2W5S4H4"/>
<reference evidence="2 3" key="1">
    <citation type="submission" date="2017-08" db="EMBL/GenBank/DDBJ databases">
        <title>Infants hospitalized years apart are colonized by the same room-sourced microbial strains.</title>
        <authorList>
            <person name="Brooks B."/>
            <person name="Olm M.R."/>
            <person name="Firek B.A."/>
            <person name="Baker R."/>
            <person name="Thomas B.C."/>
            <person name="Morowitz M.J."/>
            <person name="Banfield J.F."/>
        </authorList>
    </citation>
    <scope>NUCLEOTIDE SEQUENCE [LARGE SCALE GENOMIC DNA]</scope>
    <source>
        <strain evidence="2">S2_003_000_R2_11</strain>
    </source>
</reference>
<feature type="transmembrane region" description="Helical" evidence="1">
    <location>
        <begin position="73"/>
        <end position="102"/>
    </location>
</feature>
<dbReference type="Pfam" id="PF05437">
    <property type="entry name" value="AzlD"/>
    <property type="match status" value="1"/>
</dbReference>